<dbReference type="FunFam" id="3.30.40.10:FF:000022">
    <property type="entry name" value="E3 ubiquitin-protein ligase RING1-like"/>
    <property type="match status" value="1"/>
</dbReference>
<keyword evidence="3" id="KW-0808">Transferase</keyword>
<sequence length="344" mass="38113">MSSAAVDKSFFCHQCDRDVTVAVSNSLEPLCPFCNEGFLEEYDTFSSNANLDSRSFFLPDPFRDFNPLAFSSSTVVDLQNPGLFSRTLSPASQLWNRNQSDSSGQPEPFDPFVFLQNHLRGIFDSGADVVFEIQGHPSRSGVSMPQNLGDYFIGPGLEQLIQLLAENDPNRHGTPPASKSAIEKLQNVTVTDELLNSEMNQCAVCLDGFEKGIEVKQMPCKHIFHDYCLLPWLELHNSCPVCRFELATDDSDYENRTRGRRVQANESNGEEPGSGNSGSSSERVERSFRVPLWWPFGGRNDGSGSGGGNDSEGEGSPARLVSPLQISHLIHEAKRLYFEVVLHI</sequence>
<keyword evidence="5 8" id="KW-0863">Zinc-finger</keyword>
<dbReference type="InterPro" id="IPR001841">
    <property type="entry name" value="Znf_RING"/>
</dbReference>
<keyword evidence="6" id="KW-0833">Ubl conjugation pathway</keyword>
<dbReference type="PROSITE" id="PS50089">
    <property type="entry name" value="ZF_RING_2"/>
    <property type="match status" value="1"/>
</dbReference>
<dbReference type="PANTHER" id="PTHR15710">
    <property type="entry name" value="E3 UBIQUITIN-PROTEIN LIGASE PRAJA"/>
    <property type="match status" value="1"/>
</dbReference>
<dbReference type="InterPro" id="IPR039525">
    <property type="entry name" value="RNF126-like_zinc-ribbon"/>
</dbReference>
<dbReference type="EMBL" id="JAGKQH010000004">
    <property type="protein sequence ID" value="KAG6601985.1"/>
    <property type="molecule type" value="Genomic_DNA"/>
</dbReference>
<dbReference type="Pfam" id="PF14369">
    <property type="entry name" value="Zn_ribbon_19"/>
    <property type="match status" value="1"/>
</dbReference>
<feature type="domain" description="RING-type" evidence="10">
    <location>
        <begin position="202"/>
        <end position="243"/>
    </location>
</feature>
<evidence type="ECO:0000313" key="12">
    <source>
        <dbReference type="Proteomes" id="UP000685013"/>
    </source>
</evidence>
<evidence type="ECO:0000256" key="7">
    <source>
        <dbReference type="ARBA" id="ARBA00022833"/>
    </source>
</evidence>
<proteinExistence type="predicted"/>
<evidence type="ECO:0000256" key="2">
    <source>
        <dbReference type="ARBA" id="ARBA00012483"/>
    </source>
</evidence>
<dbReference type="AlphaFoldDB" id="A0AAV6NVW2"/>
<dbReference type="PANTHER" id="PTHR15710:SF208">
    <property type="entry name" value="E3 UBIQUITIN-PROTEIN LIGASE RING1-LIKE"/>
    <property type="match status" value="1"/>
</dbReference>
<evidence type="ECO:0000256" key="1">
    <source>
        <dbReference type="ARBA" id="ARBA00000900"/>
    </source>
</evidence>
<keyword evidence="7" id="KW-0862">Zinc</keyword>
<evidence type="ECO:0000259" key="10">
    <source>
        <dbReference type="PROSITE" id="PS50089"/>
    </source>
</evidence>
<keyword evidence="12" id="KW-1185">Reference proteome</keyword>
<gene>
    <name evidence="11" type="primary">RING1</name>
    <name evidence="11" type="ORF">SDJN03_07218</name>
</gene>
<reference evidence="11 12" key="1">
    <citation type="journal article" date="2021" name="Hortic Res">
        <title>The domestication of Cucurbita argyrosperma as revealed by the genome of its wild relative.</title>
        <authorList>
            <person name="Barrera-Redondo J."/>
            <person name="Sanchez-de la Vega G."/>
            <person name="Aguirre-Liguori J.A."/>
            <person name="Castellanos-Morales G."/>
            <person name="Gutierrez-Guerrero Y.T."/>
            <person name="Aguirre-Dugua X."/>
            <person name="Aguirre-Planter E."/>
            <person name="Tenaillon M.I."/>
            <person name="Lira-Saade R."/>
            <person name="Eguiarte L.E."/>
        </authorList>
    </citation>
    <scope>NUCLEOTIDE SEQUENCE [LARGE SCALE GENOMIC DNA]</scope>
    <source>
        <strain evidence="11">JBR-2021</strain>
    </source>
</reference>
<keyword evidence="4" id="KW-0479">Metal-binding</keyword>
<dbReference type="GO" id="GO:0016567">
    <property type="term" value="P:protein ubiquitination"/>
    <property type="evidence" value="ECO:0007669"/>
    <property type="project" value="TreeGrafter"/>
</dbReference>
<feature type="non-terminal residue" evidence="11">
    <location>
        <position position="1"/>
    </location>
</feature>
<evidence type="ECO:0000256" key="3">
    <source>
        <dbReference type="ARBA" id="ARBA00022679"/>
    </source>
</evidence>
<dbReference type="GO" id="GO:0061630">
    <property type="term" value="F:ubiquitin protein ligase activity"/>
    <property type="evidence" value="ECO:0007669"/>
    <property type="project" value="UniProtKB-EC"/>
</dbReference>
<feature type="compositionally biased region" description="Low complexity" evidence="9">
    <location>
        <begin position="265"/>
        <end position="281"/>
    </location>
</feature>
<feature type="compositionally biased region" description="Gly residues" evidence="9">
    <location>
        <begin position="299"/>
        <end position="310"/>
    </location>
</feature>
<dbReference type="GO" id="GO:0008270">
    <property type="term" value="F:zinc ion binding"/>
    <property type="evidence" value="ECO:0007669"/>
    <property type="project" value="UniProtKB-KW"/>
</dbReference>
<evidence type="ECO:0000256" key="4">
    <source>
        <dbReference type="ARBA" id="ARBA00022723"/>
    </source>
</evidence>
<dbReference type="EC" id="2.3.2.27" evidence="2"/>
<name>A0AAV6NVW2_9ROSI</name>
<dbReference type="Pfam" id="PF13639">
    <property type="entry name" value="zf-RING_2"/>
    <property type="match status" value="1"/>
</dbReference>
<protein>
    <recommendedName>
        <fullName evidence="2">RING-type E3 ubiquitin transferase</fullName>
        <ecNumber evidence="2">2.3.2.27</ecNumber>
    </recommendedName>
</protein>
<comment type="caution">
    <text evidence="11">The sequence shown here is derived from an EMBL/GenBank/DDBJ whole genome shotgun (WGS) entry which is preliminary data.</text>
</comment>
<dbReference type="GO" id="GO:0005737">
    <property type="term" value="C:cytoplasm"/>
    <property type="evidence" value="ECO:0007669"/>
    <property type="project" value="TreeGrafter"/>
</dbReference>
<evidence type="ECO:0000256" key="5">
    <source>
        <dbReference type="ARBA" id="ARBA00022771"/>
    </source>
</evidence>
<evidence type="ECO:0000256" key="6">
    <source>
        <dbReference type="ARBA" id="ARBA00022786"/>
    </source>
</evidence>
<evidence type="ECO:0000256" key="9">
    <source>
        <dbReference type="SAM" id="MobiDB-lite"/>
    </source>
</evidence>
<evidence type="ECO:0000313" key="11">
    <source>
        <dbReference type="EMBL" id="KAG6601985.1"/>
    </source>
</evidence>
<evidence type="ECO:0000256" key="8">
    <source>
        <dbReference type="PROSITE-ProRule" id="PRU00175"/>
    </source>
</evidence>
<organism evidence="11 12">
    <name type="scientific">Cucurbita argyrosperma subsp. sororia</name>
    <dbReference type="NCBI Taxonomy" id="37648"/>
    <lineage>
        <taxon>Eukaryota</taxon>
        <taxon>Viridiplantae</taxon>
        <taxon>Streptophyta</taxon>
        <taxon>Embryophyta</taxon>
        <taxon>Tracheophyta</taxon>
        <taxon>Spermatophyta</taxon>
        <taxon>Magnoliopsida</taxon>
        <taxon>eudicotyledons</taxon>
        <taxon>Gunneridae</taxon>
        <taxon>Pentapetalae</taxon>
        <taxon>rosids</taxon>
        <taxon>fabids</taxon>
        <taxon>Cucurbitales</taxon>
        <taxon>Cucurbitaceae</taxon>
        <taxon>Cucurbiteae</taxon>
        <taxon>Cucurbita</taxon>
    </lineage>
</organism>
<feature type="region of interest" description="Disordered" evidence="9">
    <location>
        <begin position="255"/>
        <end position="318"/>
    </location>
</feature>
<accession>A0AAV6NVW2</accession>
<dbReference type="Proteomes" id="UP000685013">
    <property type="component" value="Chromosome 4"/>
</dbReference>
<comment type="catalytic activity">
    <reaction evidence="1">
        <text>S-ubiquitinyl-[E2 ubiquitin-conjugating enzyme]-L-cysteine + [acceptor protein]-L-lysine = [E2 ubiquitin-conjugating enzyme]-L-cysteine + N(6)-ubiquitinyl-[acceptor protein]-L-lysine.</text>
        <dbReference type="EC" id="2.3.2.27"/>
    </reaction>
</comment>
<dbReference type="SMART" id="SM00184">
    <property type="entry name" value="RING"/>
    <property type="match status" value="1"/>
</dbReference>